<protein>
    <submittedName>
        <fullName evidence="2">Uncharacterized protein</fullName>
    </submittedName>
</protein>
<accession>A0A6M0S0I4</accession>
<organism evidence="2 3">
    <name type="scientific">Adonisia turfae CCMR0082</name>
    <dbReference type="NCBI Taxonomy" id="2304604"/>
    <lineage>
        <taxon>Bacteria</taxon>
        <taxon>Bacillati</taxon>
        <taxon>Cyanobacteriota</taxon>
        <taxon>Adonisia</taxon>
        <taxon>Adonisia turfae</taxon>
    </lineage>
</organism>
<reference evidence="2 3" key="1">
    <citation type="journal article" date="2020" name="Microb. Ecol.">
        <title>Ecogenomics of the Marine Benthic Filamentous Cyanobacterium Adonisia.</title>
        <authorList>
            <person name="Walter J.M."/>
            <person name="Coutinho F.H."/>
            <person name="Leomil L."/>
            <person name="Hargreaves P.I."/>
            <person name="Campeao M.E."/>
            <person name="Vieira V.V."/>
            <person name="Silva B.S."/>
            <person name="Fistarol G.O."/>
            <person name="Salomon P.S."/>
            <person name="Sawabe T."/>
            <person name="Mino S."/>
            <person name="Hosokawa M."/>
            <person name="Miyashita H."/>
            <person name="Maruyama F."/>
            <person name="van Verk M.C."/>
            <person name="Dutilh B.E."/>
            <person name="Thompson C.C."/>
            <person name="Thompson F.L."/>
        </authorList>
    </citation>
    <scope>NUCLEOTIDE SEQUENCE [LARGE SCALE GENOMIC DNA]</scope>
    <source>
        <strain evidence="2 3">CCMR0082</strain>
    </source>
</reference>
<dbReference type="EMBL" id="QZCE01000001">
    <property type="protein sequence ID" value="NEZ61964.1"/>
    <property type="molecule type" value="Genomic_DNA"/>
</dbReference>
<dbReference type="AlphaFoldDB" id="A0A6M0S0I4"/>
<evidence type="ECO:0000313" key="3">
    <source>
        <dbReference type="Proteomes" id="UP000473574"/>
    </source>
</evidence>
<feature type="compositionally biased region" description="Basic and acidic residues" evidence="1">
    <location>
        <begin position="68"/>
        <end position="77"/>
    </location>
</feature>
<dbReference type="Proteomes" id="UP000473574">
    <property type="component" value="Unassembled WGS sequence"/>
</dbReference>
<feature type="region of interest" description="Disordered" evidence="1">
    <location>
        <begin position="68"/>
        <end position="87"/>
    </location>
</feature>
<evidence type="ECO:0000313" key="2">
    <source>
        <dbReference type="EMBL" id="NEZ61964.1"/>
    </source>
</evidence>
<evidence type="ECO:0000256" key="1">
    <source>
        <dbReference type="SAM" id="MobiDB-lite"/>
    </source>
</evidence>
<comment type="caution">
    <text evidence="2">The sequence shown here is derived from an EMBL/GenBank/DDBJ whole genome shotgun (WGS) entry which is preliminary data.</text>
</comment>
<gene>
    <name evidence="2" type="ORF">D0962_04110</name>
</gene>
<name>A0A6M0S0I4_9CYAN</name>
<proteinExistence type="predicted"/>
<sequence length="87" mass="10254">MACIQEVVRDERELRQFREKAFIVYKRDIREARAMRKKAEPSTTVTIRVPVRLLPKIQLFPGRTRSDKVKRLIERSTPKQKASNQCG</sequence>